<evidence type="ECO:0000313" key="4">
    <source>
        <dbReference type="Proteomes" id="UP001162131"/>
    </source>
</evidence>
<feature type="region of interest" description="Disordered" evidence="2">
    <location>
        <begin position="653"/>
        <end position="673"/>
    </location>
</feature>
<keyword evidence="4" id="KW-1185">Reference proteome</keyword>
<sequence>MSSDTNNRERAIKSLEKIKKECLKSANDLKKKLENCESEAEKEISSLEKNCIMAIDYAMHFIEKLPENSRETPEKIKNSYESPRSFSPSQLLESFRLKTENSLLNNKLKQISPARKSPARAPESPAENELIGRIKEENKELKEKCERYEKEISELGYKLAEADEVYKEQENAVERLMQNSFQVRVENSQLILDNRKFRNIIEELRIKNEFSNSESSKKTLSVVCEKSIGIISKMKNKIAKIENCGNIICYPVIKANKAKFSFGSLEELADRHHNSKNLEIETQRDIKIYGRSAKKFRPYLEIDFLSRFNIKAKPKIMSEDSINAISFQVKPKLALITKSIQIFPIKMKLNKPTNYTRSDLNHIHIFPLKIEVLQFSSQISRVETQKSNCLVIEKLMPRIKITPPKKWYQKEQATLTLDIKLKESSTHSLPIFPTIQKLHQYRPNLNISKSSIFIQIAKQNLSEFSNNGAIIPLKVKSYQLQNLPALSFNNGTKNKNVQLVFENINIFHTEEGIIEACRPKDTSDEEIEISSTLAYIKHPLSITTSFSFQAFPKPLKLFVTNLPRVFLRKTKPKFSFSHERELTLSPIPKLPLTKHLLLVTLNHFDVCQKAELLDIKSLYTMNIIKGKPTLSICQLKKFKYVPIKLLSSAGEEEFKTGSSSPGRSPRKQRSAANRKPAIEEFFALTLQSVIMNMKIDESIGPPKANSEELLKIAQESKIPFNFWHDWLTERMKIIYKQSKKKR</sequence>
<feature type="coiled-coil region" evidence="1">
    <location>
        <begin position="12"/>
        <end position="50"/>
    </location>
</feature>
<dbReference type="Proteomes" id="UP001162131">
    <property type="component" value="Unassembled WGS sequence"/>
</dbReference>
<organism evidence="3 4">
    <name type="scientific">Blepharisma stoltei</name>
    <dbReference type="NCBI Taxonomy" id="1481888"/>
    <lineage>
        <taxon>Eukaryota</taxon>
        <taxon>Sar</taxon>
        <taxon>Alveolata</taxon>
        <taxon>Ciliophora</taxon>
        <taxon>Postciliodesmatophora</taxon>
        <taxon>Heterotrichea</taxon>
        <taxon>Heterotrichida</taxon>
        <taxon>Blepharismidae</taxon>
        <taxon>Blepharisma</taxon>
    </lineage>
</organism>
<protein>
    <submittedName>
        <fullName evidence="3">Uncharacterized protein</fullName>
    </submittedName>
</protein>
<comment type="caution">
    <text evidence="3">The sequence shown here is derived from an EMBL/GenBank/DDBJ whole genome shotgun (WGS) entry which is preliminary data.</text>
</comment>
<accession>A0AAU9K915</accession>
<evidence type="ECO:0000256" key="2">
    <source>
        <dbReference type="SAM" id="MobiDB-lite"/>
    </source>
</evidence>
<evidence type="ECO:0000313" key="3">
    <source>
        <dbReference type="EMBL" id="CAG9334451.1"/>
    </source>
</evidence>
<feature type="coiled-coil region" evidence="1">
    <location>
        <begin position="131"/>
        <end position="179"/>
    </location>
</feature>
<dbReference type="EMBL" id="CAJZBQ010000058">
    <property type="protein sequence ID" value="CAG9334451.1"/>
    <property type="molecule type" value="Genomic_DNA"/>
</dbReference>
<keyword evidence="1" id="KW-0175">Coiled coil</keyword>
<reference evidence="3" key="1">
    <citation type="submission" date="2021-09" db="EMBL/GenBank/DDBJ databases">
        <authorList>
            <consortium name="AG Swart"/>
            <person name="Singh M."/>
            <person name="Singh A."/>
            <person name="Seah K."/>
            <person name="Emmerich C."/>
        </authorList>
    </citation>
    <scope>NUCLEOTIDE SEQUENCE</scope>
    <source>
        <strain evidence="3">ATCC30299</strain>
    </source>
</reference>
<evidence type="ECO:0000256" key="1">
    <source>
        <dbReference type="SAM" id="Coils"/>
    </source>
</evidence>
<name>A0AAU9K915_9CILI</name>
<dbReference type="AlphaFoldDB" id="A0AAU9K915"/>
<proteinExistence type="predicted"/>
<gene>
    <name evidence="3" type="ORF">BSTOLATCC_MIC61067</name>
</gene>